<protein>
    <submittedName>
        <fullName evidence="1">Uncharacterized protein</fullName>
    </submittedName>
</protein>
<proteinExistence type="predicted"/>
<reference evidence="1 2" key="1">
    <citation type="submission" date="2017-02" db="EMBL/GenBank/DDBJ databases">
        <title>The new phylogeny of genus Mycobacterium.</title>
        <authorList>
            <person name="Tortoli E."/>
            <person name="Trovato A."/>
            <person name="Cirillo D.M."/>
        </authorList>
    </citation>
    <scope>NUCLEOTIDE SEQUENCE [LARGE SCALE GENOMIC DNA]</scope>
    <source>
        <strain evidence="1 2">DSM 45093</strain>
    </source>
</reference>
<evidence type="ECO:0000313" key="1">
    <source>
        <dbReference type="EMBL" id="ORA79494.1"/>
    </source>
</evidence>
<evidence type="ECO:0000313" key="2">
    <source>
        <dbReference type="Proteomes" id="UP000192713"/>
    </source>
</evidence>
<dbReference type="RefSeq" id="WP_083081144.1">
    <property type="nucleotide sequence ID" value="NZ_MVHU01000015.1"/>
</dbReference>
<dbReference type="Proteomes" id="UP000192713">
    <property type="component" value="Unassembled WGS sequence"/>
</dbReference>
<accession>A0A1X0E482</accession>
<dbReference type="AlphaFoldDB" id="A0A1X0E482"/>
<comment type="caution">
    <text evidence="1">The sequence shown here is derived from an EMBL/GenBank/DDBJ whole genome shotgun (WGS) entry which is preliminary data.</text>
</comment>
<gene>
    <name evidence="1" type="ORF">BST28_11665</name>
</gene>
<dbReference type="EMBL" id="MVHU01000015">
    <property type="protein sequence ID" value="ORA79494.1"/>
    <property type="molecule type" value="Genomic_DNA"/>
</dbReference>
<name>A0A1X0E482_9MYCO</name>
<organism evidence="1 2">
    <name type="scientific">Mycolicibacter kumamotonensis</name>
    <dbReference type="NCBI Taxonomy" id="354243"/>
    <lineage>
        <taxon>Bacteria</taxon>
        <taxon>Bacillati</taxon>
        <taxon>Actinomycetota</taxon>
        <taxon>Actinomycetes</taxon>
        <taxon>Mycobacteriales</taxon>
        <taxon>Mycobacteriaceae</taxon>
        <taxon>Mycolicibacter</taxon>
    </lineage>
</organism>
<sequence>MKILALQGFLLVFAVQLAVLFAHRPELLLWAASFAVAVPLVGIRRLLTTGGAGSSAGPPVTDEAGESLRRWLSGTEARIRWAESTRADWDRRWRPILARRFEVSSGQRRGKNPAAFDATGVMLFGDELWPWVDPGNVAPAGDRGPGPGRAVLEEILYRLEQR</sequence>